<evidence type="ECO:0000313" key="2">
    <source>
        <dbReference type="Proteomes" id="UP001057291"/>
    </source>
</evidence>
<name>A0AAV4LIK7_9BACL</name>
<reference evidence="1" key="1">
    <citation type="journal article" date="2023" name="Int. J. Syst. Evol. Microbiol.">
        <title>Collibacillus ludicampi gen. nov., sp. nov., a new soil bacterium of the family Alicyclobacillaceae.</title>
        <authorList>
            <person name="Jojima T."/>
            <person name="Ioku Y."/>
            <person name="Fukuta Y."/>
            <person name="Shirasaka N."/>
            <person name="Matsumura Y."/>
            <person name="Mori M."/>
        </authorList>
    </citation>
    <scope>NUCLEOTIDE SEQUENCE</scope>
    <source>
        <strain evidence="1">TP075</strain>
    </source>
</reference>
<protein>
    <submittedName>
        <fullName evidence="1">Uncharacterized protein</fullName>
    </submittedName>
</protein>
<organism evidence="1 2">
    <name type="scientific">Collibacillus ludicampi</name>
    <dbReference type="NCBI Taxonomy" id="2771369"/>
    <lineage>
        <taxon>Bacteria</taxon>
        <taxon>Bacillati</taxon>
        <taxon>Bacillota</taxon>
        <taxon>Bacilli</taxon>
        <taxon>Bacillales</taxon>
        <taxon>Alicyclobacillaceae</taxon>
        <taxon>Collibacillus</taxon>
    </lineage>
</organism>
<gene>
    <name evidence="1" type="ORF">DNHGIG_32150</name>
</gene>
<comment type="caution">
    <text evidence="1">The sequence shown here is derived from an EMBL/GenBank/DDBJ whole genome shotgun (WGS) entry which is preliminary data.</text>
</comment>
<dbReference type="AlphaFoldDB" id="A0AAV4LIK7"/>
<dbReference type="RefSeq" id="WP_282200620.1">
    <property type="nucleotide sequence ID" value="NZ_BOQE01000001.1"/>
</dbReference>
<sequence>MAQVIPFHRKTMSLTVSFTDVDHFAEICCIIARWIAEKGYVDRVERLNHDTVRVHLKLA</sequence>
<dbReference type="EMBL" id="BOQE01000001">
    <property type="protein sequence ID" value="GIM47666.1"/>
    <property type="molecule type" value="Genomic_DNA"/>
</dbReference>
<dbReference type="Proteomes" id="UP001057291">
    <property type="component" value="Unassembled WGS sequence"/>
</dbReference>
<proteinExistence type="predicted"/>
<evidence type="ECO:0000313" key="1">
    <source>
        <dbReference type="EMBL" id="GIM47666.1"/>
    </source>
</evidence>
<keyword evidence="2" id="KW-1185">Reference proteome</keyword>
<accession>A0AAV4LIK7</accession>